<dbReference type="Proteomes" id="UP001597440">
    <property type="component" value="Unassembled WGS sequence"/>
</dbReference>
<dbReference type="EMBL" id="JBHULD010000014">
    <property type="protein sequence ID" value="MFD2554651.1"/>
    <property type="molecule type" value="Genomic_DNA"/>
</dbReference>
<evidence type="ECO:0000259" key="4">
    <source>
        <dbReference type="Pfam" id="PF00291"/>
    </source>
</evidence>
<keyword evidence="6" id="KW-1185">Reference proteome</keyword>
<comment type="cofactor">
    <cofactor evidence="1">
        <name>pyridoxal 5'-phosphate</name>
        <dbReference type="ChEBI" id="CHEBI:597326"/>
    </cofactor>
</comment>
<protein>
    <submittedName>
        <fullName evidence="5">1-aminocyclopropane-1-carboxylate deaminase/D-cysteine desulfhydrase</fullName>
    </submittedName>
</protein>
<evidence type="ECO:0000313" key="6">
    <source>
        <dbReference type="Proteomes" id="UP001597440"/>
    </source>
</evidence>
<reference evidence="6" key="1">
    <citation type="journal article" date="2019" name="Int. J. Syst. Evol. Microbiol.">
        <title>The Global Catalogue of Microorganisms (GCM) 10K type strain sequencing project: providing services to taxonomists for standard genome sequencing and annotation.</title>
        <authorList>
            <consortium name="The Broad Institute Genomics Platform"/>
            <consortium name="The Broad Institute Genome Sequencing Center for Infectious Disease"/>
            <person name="Wu L."/>
            <person name="Ma J."/>
        </authorList>
    </citation>
    <scope>NUCLEOTIDE SEQUENCE [LARGE SCALE GENOMIC DNA]</scope>
    <source>
        <strain evidence="6">KCTC 52298</strain>
    </source>
</reference>
<dbReference type="RefSeq" id="WP_317195829.1">
    <property type="nucleotide sequence ID" value="NZ_JAEQMU010000001.1"/>
</dbReference>
<name>A0ABW5L0D6_9SPHI</name>
<dbReference type="PIRSF" id="PIRSF006278">
    <property type="entry name" value="ACCD_DCysDesulf"/>
    <property type="match status" value="1"/>
</dbReference>
<evidence type="ECO:0000256" key="2">
    <source>
        <dbReference type="ARBA" id="ARBA00008639"/>
    </source>
</evidence>
<feature type="domain" description="Tryptophan synthase beta chain-like PALP" evidence="4">
    <location>
        <begin position="17"/>
        <end position="283"/>
    </location>
</feature>
<dbReference type="PANTHER" id="PTHR43780:SF2">
    <property type="entry name" value="1-AMINOCYCLOPROPANE-1-CARBOXYLATE DEAMINASE-RELATED"/>
    <property type="match status" value="1"/>
</dbReference>
<evidence type="ECO:0000313" key="5">
    <source>
        <dbReference type="EMBL" id="MFD2554651.1"/>
    </source>
</evidence>
<dbReference type="InterPro" id="IPR027278">
    <property type="entry name" value="ACCD_DCysDesulf"/>
</dbReference>
<dbReference type="Pfam" id="PF00291">
    <property type="entry name" value="PALP"/>
    <property type="match status" value="1"/>
</dbReference>
<sequence length="297" mass="32917">MSFLSMLLFSPEQLLSHPLYQQKSVQVYIKRDDMIHPFVSGNKWRKLKYNLLKASELGKDTLITFGGAWSNHILAVACAAASAGFYAKAFIRGEEISNPVLDMCRLFGMELLFVSREDYKDKEKLFNGLQEADRSFMIDEGGSGIEGARGCSELVGELERQYDHIFVAAGTGTTAAGIAMGIAQEDEKSLLHVVPVLKGGGFIADEMLLLGANLQQSRLHLDYHFGGYAKVKPELIQFVQSFVRQTGIMIEPTYTGKALFALHDLLEKDTFEKGSQILFIHTGGLTGLLGQLKHFQD</sequence>
<proteinExistence type="inferred from homology"/>
<accession>A0ABW5L0D6</accession>
<dbReference type="InterPro" id="IPR001926">
    <property type="entry name" value="TrpB-like_PALP"/>
</dbReference>
<dbReference type="Gene3D" id="3.40.50.1100">
    <property type="match status" value="2"/>
</dbReference>
<gene>
    <name evidence="5" type="ORF">ACFSQW_09645</name>
</gene>
<keyword evidence="3" id="KW-0663">Pyridoxal phosphate</keyword>
<dbReference type="InterPro" id="IPR036052">
    <property type="entry name" value="TrpB-like_PALP_sf"/>
</dbReference>
<dbReference type="PANTHER" id="PTHR43780">
    <property type="entry name" value="1-AMINOCYCLOPROPANE-1-CARBOXYLATE DEAMINASE-RELATED"/>
    <property type="match status" value="1"/>
</dbReference>
<comment type="caution">
    <text evidence="5">The sequence shown here is derived from an EMBL/GenBank/DDBJ whole genome shotgun (WGS) entry which is preliminary data.</text>
</comment>
<evidence type="ECO:0000256" key="1">
    <source>
        <dbReference type="ARBA" id="ARBA00001933"/>
    </source>
</evidence>
<organism evidence="5 6">
    <name type="scientific">Sphingobacterium tabacisoli</name>
    <dbReference type="NCBI Taxonomy" id="2044855"/>
    <lineage>
        <taxon>Bacteria</taxon>
        <taxon>Pseudomonadati</taxon>
        <taxon>Bacteroidota</taxon>
        <taxon>Sphingobacteriia</taxon>
        <taxon>Sphingobacteriales</taxon>
        <taxon>Sphingobacteriaceae</taxon>
        <taxon>Sphingobacterium</taxon>
    </lineage>
</organism>
<dbReference type="SUPFAM" id="SSF53686">
    <property type="entry name" value="Tryptophan synthase beta subunit-like PLP-dependent enzymes"/>
    <property type="match status" value="1"/>
</dbReference>
<comment type="similarity">
    <text evidence="2">Belongs to the ACC deaminase/D-cysteine desulfhydrase family.</text>
</comment>
<evidence type="ECO:0000256" key="3">
    <source>
        <dbReference type="ARBA" id="ARBA00022898"/>
    </source>
</evidence>